<evidence type="ECO:0000313" key="2">
    <source>
        <dbReference type="Proteomes" id="UP000199548"/>
    </source>
</evidence>
<keyword evidence="2" id="KW-1185">Reference proteome</keyword>
<accession>A0A1I3E2W8</accession>
<dbReference type="Pfam" id="PF12974">
    <property type="entry name" value="Phosphonate-bd"/>
    <property type="match status" value="1"/>
</dbReference>
<gene>
    <name evidence="1" type="ORF">SAMN05192543_101657</name>
</gene>
<proteinExistence type="predicted"/>
<dbReference type="STRING" id="420953.SAMN05192543_101657"/>
<protein>
    <submittedName>
        <fullName evidence="1">ABC-type phosphate/phosphonate transport system, substrate-binding protein</fullName>
    </submittedName>
</protein>
<evidence type="ECO:0000313" key="1">
    <source>
        <dbReference type="EMBL" id="SFH93305.1"/>
    </source>
</evidence>
<dbReference type="PANTHER" id="PTHR35841">
    <property type="entry name" value="PHOSPHONATES-BINDING PERIPLASMIC PROTEIN"/>
    <property type="match status" value="1"/>
</dbReference>
<dbReference type="EMBL" id="FOQU01000001">
    <property type="protein sequence ID" value="SFH93305.1"/>
    <property type="molecule type" value="Genomic_DNA"/>
</dbReference>
<dbReference type="Gene3D" id="3.40.190.10">
    <property type="entry name" value="Periplasmic binding protein-like II"/>
    <property type="match status" value="1"/>
</dbReference>
<dbReference type="PANTHER" id="PTHR35841:SF1">
    <property type="entry name" value="PHOSPHONATES-BINDING PERIPLASMIC PROTEIN"/>
    <property type="match status" value="1"/>
</dbReference>
<sequence>MTWIATLPMYNVTPALAALWRELLDDALRAVTPDVAIIDAGNDLHALWHRDDLLLAQTCGYPLMHGLQDRVQLVATPEFDVPGCAGTDYSSALVTRASAPLATLEACRGARAAFNQDDSNSGMNVLRYAVAPLARDGRFFGEVVCTGSHLGSLRALAEDRADLAAIDCVTMAYVRDALLGLAQQVRQIGWSAASPGLPLIAANTVAPETVIALRHALNAANDAQPQRAAQLRLKRFTALTFADYARIGQLEDEAFAAGYPRLA</sequence>
<reference evidence="1 2" key="1">
    <citation type="submission" date="2016-10" db="EMBL/GenBank/DDBJ databases">
        <authorList>
            <person name="de Groot N.N."/>
        </authorList>
    </citation>
    <scope>NUCLEOTIDE SEQUENCE [LARGE SCALE GENOMIC DNA]</scope>
    <source>
        <strain evidence="1 2">LMG 23650</strain>
    </source>
</reference>
<dbReference type="AlphaFoldDB" id="A0A1I3E2W8"/>
<name>A0A1I3E2W8_9BURK</name>
<organism evidence="1 2">
    <name type="scientific">Paraburkholderia megapolitana</name>
    <dbReference type="NCBI Taxonomy" id="420953"/>
    <lineage>
        <taxon>Bacteria</taxon>
        <taxon>Pseudomonadati</taxon>
        <taxon>Pseudomonadota</taxon>
        <taxon>Betaproteobacteria</taxon>
        <taxon>Burkholderiales</taxon>
        <taxon>Burkholderiaceae</taxon>
        <taxon>Paraburkholderia</taxon>
    </lineage>
</organism>
<dbReference type="Proteomes" id="UP000199548">
    <property type="component" value="Unassembled WGS sequence"/>
</dbReference>
<dbReference type="SUPFAM" id="SSF53850">
    <property type="entry name" value="Periplasmic binding protein-like II"/>
    <property type="match status" value="1"/>
</dbReference>
<dbReference type="RefSeq" id="WP_091007294.1">
    <property type="nucleotide sequence ID" value="NZ_CP041743.1"/>
</dbReference>
<dbReference type="OrthoDB" id="5599602at2"/>